<reference evidence="4 5" key="1">
    <citation type="journal article" date="2015" name="Sci. Rep.">
        <title>Chromosome-level genome map provides insights into diverse defense mechanisms in the medicinal fungus Ganoderma sinense.</title>
        <authorList>
            <person name="Zhu Y."/>
            <person name="Xu J."/>
            <person name="Sun C."/>
            <person name="Zhou S."/>
            <person name="Xu H."/>
            <person name="Nelson D.R."/>
            <person name="Qian J."/>
            <person name="Song J."/>
            <person name="Luo H."/>
            <person name="Xiang L."/>
            <person name="Li Y."/>
            <person name="Xu Z."/>
            <person name="Ji A."/>
            <person name="Wang L."/>
            <person name="Lu S."/>
            <person name="Hayward A."/>
            <person name="Sun W."/>
            <person name="Li X."/>
            <person name="Schwartz D.C."/>
            <person name="Wang Y."/>
            <person name="Chen S."/>
        </authorList>
    </citation>
    <scope>NUCLEOTIDE SEQUENCE [LARGE SCALE GENOMIC DNA]</scope>
    <source>
        <strain evidence="4 5">ZZ0214-1</strain>
    </source>
</reference>
<dbReference type="Proteomes" id="UP000230002">
    <property type="component" value="Unassembled WGS sequence"/>
</dbReference>
<dbReference type="AlphaFoldDB" id="A0A2G8RVA2"/>
<sequence>MSANATHEFLAPIGGIPDALDFAPSIVFATLYAVLVPVAIWRISHPRSRTTVLLGTTFFSIERVVSYSLRANAARDAAFRANGGIETYLQTTYSSGFIAIGQDLVNLLRALLVASTLGGDMLAHHKLTPPHVRKAQKQAQKERQIGSEMELAPRVPVGNNEQGDEAHKAEVEVEVEVGLEMGTADPDRDGASPRTIASGPEFADQTKLRKTIRQWLGVATLLFLLAVIVNAIAGGNYKVTVTGSNGGLVRALWYVSTVLAIALLVAAALTALVASQKLPRVPRTSALWIVVVACLLSIVGIYLLTVISHSTTSLLSTGPGTQNSPRDKAVFYALHAAPEFVSVAILLSLNARRVFGTGPWGDLRARDPKPKASTKPAAEVESGTPAEAQCSSS</sequence>
<dbReference type="EMBL" id="AYKW01000056">
    <property type="protein sequence ID" value="PIL25445.1"/>
    <property type="molecule type" value="Genomic_DNA"/>
</dbReference>
<organism evidence="4 5">
    <name type="scientific">Ganoderma sinense ZZ0214-1</name>
    <dbReference type="NCBI Taxonomy" id="1077348"/>
    <lineage>
        <taxon>Eukaryota</taxon>
        <taxon>Fungi</taxon>
        <taxon>Dikarya</taxon>
        <taxon>Basidiomycota</taxon>
        <taxon>Agaricomycotina</taxon>
        <taxon>Agaricomycetes</taxon>
        <taxon>Polyporales</taxon>
        <taxon>Polyporaceae</taxon>
        <taxon>Ganoderma</taxon>
    </lineage>
</organism>
<feature type="transmembrane region" description="Helical" evidence="2">
    <location>
        <begin position="22"/>
        <end position="41"/>
    </location>
</feature>
<keyword evidence="2" id="KW-0472">Membrane</keyword>
<evidence type="ECO:0000313" key="4">
    <source>
        <dbReference type="EMBL" id="PIL25445.1"/>
    </source>
</evidence>
<feature type="transmembrane region" description="Helical" evidence="2">
    <location>
        <begin position="286"/>
        <end position="309"/>
    </location>
</feature>
<feature type="region of interest" description="Disordered" evidence="1">
    <location>
        <begin position="362"/>
        <end position="393"/>
    </location>
</feature>
<feature type="transmembrane region" description="Helical" evidence="2">
    <location>
        <begin position="215"/>
        <end position="233"/>
    </location>
</feature>
<evidence type="ECO:0000256" key="1">
    <source>
        <dbReference type="SAM" id="MobiDB-lite"/>
    </source>
</evidence>
<gene>
    <name evidence="4" type="ORF">GSI_13335</name>
</gene>
<evidence type="ECO:0000313" key="5">
    <source>
        <dbReference type="Proteomes" id="UP000230002"/>
    </source>
</evidence>
<proteinExistence type="predicted"/>
<keyword evidence="2" id="KW-0812">Transmembrane</keyword>
<accession>A0A2G8RVA2</accession>
<feature type="transmembrane region" description="Helical" evidence="2">
    <location>
        <begin position="329"/>
        <end position="349"/>
    </location>
</feature>
<dbReference type="InterPro" id="IPR057697">
    <property type="entry name" value="DUF7937"/>
</dbReference>
<dbReference type="OrthoDB" id="2562239at2759"/>
<feature type="transmembrane region" description="Helical" evidence="2">
    <location>
        <begin position="253"/>
        <end position="274"/>
    </location>
</feature>
<keyword evidence="5" id="KW-1185">Reference proteome</keyword>
<feature type="domain" description="DUF7937" evidence="3">
    <location>
        <begin position="196"/>
        <end position="314"/>
    </location>
</feature>
<evidence type="ECO:0000256" key="2">
    <source>
        <dbReference type="SAM" id="Phobius"/>
    </source>
</evidence>
<protein>
    <recommendedName>
        <fullName evidence="3">DUF7937 domain-containing protein</fullName>
    </recommendedName>
</protein>
<dbReference type="Pfam" id="PF25592">
    <property type="entry name" value="DUF7937"/>
    <property type="match status" value="1"/>
</dbReference>
<evidence type="ECO:0000259" key="3">
    <source>
        <dbReference type="Pfam" id="PF25592"/>
    </source>
</evidence>
<name>A0A2G8RVA2_9APHY</name>
<comment type="caution">
    <text evidence="4">The sequence shown here is derived from an EMBL/GenBank/DDBJ whole genome shotgun (WGS) entry which is preliminary data.</text>
</comment>
<keyword evidence="2" id="KW-1133">Transmembrane helix</keyword>